<dbReference type="Proteomes" id="UP000756346">
    <property type="component" value="Unassembled WGS sequence"/>
</dbReference>
<protein>
    <submittedName>
        <fullName evidence="2">Uncharacterized protein</fullName>
    </submittedName>
</protein>
<organism evidence="2 3">
    <name type="scientific">Microdochium trichocladiopsis</name>
    <dbReference type="NCBI Taxonomy" id="1682393"/>
    <lineage>
        <taxon>Eukaryota</taxon>
        <taxon>Fungi</taxon>
        <taxon>Dikarya</taxon>
        <taxon>Ascomycota</taxon>
        <taxon>Pezizomycotina</taxon>
        <taxon>Sordariomycetes</taxon>
        <taxon>Xylariomycetidae</taxon>
        <taxon>Xylariales</taxon>
        <taxon>Microdochiaceae</taxon>
        <taxon>Microdochium</taxon>
    </lineage>
</organism>
<keyword evidence="3" id="KW-1185">Reference proteome</keyword>
<gene>
    <name evidence="2" type="ORF">B0I36DRAFT_326777</name>
</gene>
<dbReference type="SUPFAM" id="SSF53182">
    <property type="entry name" value="Pyrrolidone carboxyl peptidase (pyroglutamate aminopeptidase)"/>
    <property type="match status" value="1"/>
</dbReference>
<name>A0A9P9BND1_9PEZI</name>
<reference evidence="2" key="1">
    <citation type="journal article" date="2021" name="Nat. Commun.">
        <title>Genetic determinants of endophytism in the Arabidopsis root mycobiome.</title>
        <authorList>
            <person name="Mesny F."/>
            <person name="Miyauchi S."/>
            <person name="Thiergart T."/>
            <person name="Pickel B."/>
            <person name="Atanasova L."/>
            <person name="Karlsson M."/>
            <person name="Huettel B."/>
            <person name="Barry K.W."/>
            <person name="Haridas S."/>
            <person name="Chen C."/>
            <person name="Bauer D."/>
            <person name="Andreopoulos W."/>
            <person name="Pangilinan J."/>
            <person name="LaButti K."/>
            <person name="Riley R."/>
            <person name="Lipzen A."/>
            <person name="Clum A."/>
            <person name="Drula E."/>
            <person name="Henrissat B."/>
            <person name="Kohler A."/>
            <person name="Grigoriev I.V."/>
            <person name="Martin F.M."/>
            <person name="Hacquard S."/>
        </authorList>
    </citation>
    <scope>NUCLEOTIDE SEQUENCE</scope>
    <source>
        <strain evidence="2">MPI-CAGE-CH-0230</strain>
    </source>
</reference>
<evidence type="ECO:0000313" key="3">
    <source>
        <dbReference type="Proteomes" id="UP000756346"/>
    </source>
</evidence>
<dbReference type="GeneID" id="70183924"/>
<dbReference type="EMBL" id="JAGTJQ010000007">
    <property type="protein sequence ID" value="KAH7027264.1"/>
    <property type="molecule type" value="Genomic_DNA"/>
</dbReference>
<comment type="caution">
    <text evidence="2">The sequence shown here is derived from an EMBL/GenBank/DDBJ whole genome shotgun (WGS) entry which is preliminary data.</text>
</comment>
<sequence length="134" mass="13894">MQQARRGSSGGTVVKGAGPKTKKDKGKNKNQAASSSSVRKKGTGGSGGGNAAVDDGLLTDIRLSDDVGQYVCGLLYHASLAAMQDLRTMYRDKGSHGARGVVFLHVPPLEGEEELARGLEVVLALISALVESIT</sequence>
<dbReference type="RefSeq" id="XP_046010063.1">
    <property type="nucleotide sequence ID" value="XM_046154378.1"/>
</dbReference>
<dbReference type="Gene3D" id="3.40.630.20">
    <property type="entry name" value="Peptidase C15, pyroglutamyl peptidase I-like"/>
    <property type="match status" value="1"/>
</dbReference>
<accession>A0A9P9BND1</accession>
<dbReference type="OrthoDB" id="407146at2759"/>
<evidence type="ECO:0000256" key="1">
    <source>
        <dbReference type="SAM" id="MobiDB-lite"/>
    </source>
</evidence>
<proteinExistence type="predicted"/>
<evidence type="ECO:0000313" key="2">
    <source>
        <dbReference type="EMBL" id="KAH7027264.1"/>
    </source>
</evidence>
<dbReference type="AlphaFoldDB" id="A0A9P9BND1"/>
<feature type="region of interest" description="Disordered" evidence="1">
    <location>
        <begin position="1"/>
        <end position="52"/>
    </location>
</feature>
<dbReference type="InterPro" id="IPR036440">
    <property type="entry name" value="Peptidase_C15-like_sf"/>
</dbReference>